<keyword evidence="2" id="KW-1185">Reference proteome</keyword>
<protein>
    <submittedName>
        <fullName evidence="1">Uncharacterized protein</fullName>
    </submittedName>
</protein>
<comment type="caution">
    <text evidence="1">The sequence shown here is derived from an EMBL/GenBank/DDBJ whole genome shotgun (WGS) entry which is preliminary data.</text>
</comment>
<reference evidence="2" key="1">
    <citation type="journal article" date="2019" name="Int. J. Syst. Evol. Microbiol.">
        <title>The Global Catalogue of Microorganisms (GCM) 10K type strain sequencing project: providing services to taxonomists for standard genome sequencing and annotation.</title>
        <authorList>
            <consortium name="The Broad Institute Genomics Platform"/>
            <consortium name="The Broad Institute Genome Sequencing Center for Infectious Disease"/>
            <person name="Wu L."/>
            <person name="Ma J."/>
        </authorList>
    </citation>
    <scope>NUCLEOTIDE SEQUENCE [LARGE SCALE GENOMIC DNA]</scope>
    <source>
        <strain evidence="2">KACC 11904</strain>
    </source>
</reference>
<dbReference type="Proteomes" id="UP001596044">
    <property type="component" value="Unassembled WGS sequence"/>
</dbReference>
<proteinExistence type="predicted"/>
<name>A0ABW0K749_9BACL</name>
<gene>
    <name evidence="1" type="ORF">ACFPOG_13260</name>
</gene>
<dbReference type="EMBL" id="JBHSMJ010000018">
    <property type="protein sequence ID" value="MFC5449230.1"/>
    <property type="molecule type" value="Genomic_DNA"/>
</dbReference>
<organism evidence="1 2">
    <name type="scientific">Paenibacillus aestuarii</name>
    <dbReference type="NCBI Taxonomy" id="516965"/>
    <lineage>
        <taxon>Bacteria</taxon>
        <taxon>Bacillati</taxon>
        <taxon>Bacillota</taxon>
        <taxon>Bacilli</taxon>
        <taxon>Bacillales</taxon>
        <taxon>Paenibacillaceae</taxon>
        <taxon>Paenibacillus</taxon>
    </lineage>
</organism>
<sequence>MGEKNELTLLRLPDDAKAYHESINWAVQYLQEMCVSKGIRMSEASTLLVENAGLSLRLTPPEEAVEGDTSAVSGAFSMHWTESETSKILDITGSDTQGVMYAILELADIIRYADDPLEALKQIKPHSDRPASPVRSVNRIFASEQEDKIWFHDRNFWDAYLTELATHRFNRFHLALGMGYDYGHDPGVQDNYFCFPYPYLITLPEYDVKVQGLPDGEVDRNFSTLLYIGQACRRRGIHFQLGLWTHAYDPSDSPNARYVITGLNAASHAAYCHHALRKLLQQCPYIDGVTIRTHYEGGIPEPAEAFWQEVFAGMAACGRRIELDLHAKGIDDVRMQAAREVGLPVVVSPKYWAEHMGLPYHQAAIRSMELPVERTDRDDLMSITATYRRFTRYGYADFLKEKRDYDVLFRLWPGTQRLLLWGDPAIAAGYGAMGTLGGSLGVELCEPLSFKGRKNSGSVGGREVYQDRTLQLNGEEWKKYEYSYRLWGRLLYNPQAEPASWRRYTKSRFGAAAEACEQALAHASRILPLITVAHMPSAANNVYWPEMYANMPIVAGGDPSPYDFDTPSPKTFGAVSPADPALFYGINEYVADLSNGSLSGKLSPLGVADRLQKLAEQAEVAIGQAYAKVRDAEDPVFRRWATDVEVQAGLGTFFAAKLRAGVAYALFEHNDDEQCLEAAIRSYHLAKEAWMHIVSVTRGVYKEDITFGVVSYMRGNWAARMTDIDTDLAAMELLRRGAIPLSTRQAVSQLLEGEAFDRYQLTHTPPAGFDAGTKVRLLAEVRASESDREPTVIVHYRHLNQVEAYRQTEAQRTESGFVAEIPDAYTDSPYPILYFFEVRDSHGAACYLPGFNETLSNQPYYLIHSSS</sequence>
<dbReference type="RefSeq" id="WP_270879633.1">
    <property type="nucleotide sequence ID" value="NZ_JAQFVF010000026.1"/>
</dbReference>
<evidence type="ECO:0000313" key="2">
    <source>
        <dbReference type="Proteomes" id="UP001596044"/>
    </source>
</evidence>
<accession>A0ABW0K749</accession>
<evidence type="ECO:0000313" key="1">
    <source>
        <dbReference type="EMBL" id="MFC5449230.1"/>
    </source>
</evidence>